<dbReference type="VEuPathDB" id="FungiDB:QG37_05858"/>
<gene>
    <name evidence="2" type="ORF">QG37_05858</name>
</gene>
<comment type="caution">
    <text evidence="2">The sequence shown here is derived from an EMBL/GenBank/DDBJ whole genome shotgun (WGS) entry which is preliminary data.</text>
</comment>
<dbReference type="VEuPathDB" id="FungiDB:CJJ07_005037"/>
<dbReference type="Proteomes" id="UP000037122">
    <property type="component" value="Unassembled WGS sequence"/>
</dbReference>
<evidence type="ECO:0000313" key="2">
    <source>
        <dbReference type="EMBL" id="KND97472.1"/>
    </source>
</evidence>
<proteinExistence type="predicted"/>
<evidence type="ECO:0000256" key="1">
    <source>
        <dbReference type="SAM" id="Coils"/>
    </source>
</evidence>
<dbReference type="VEuPathDB" id="FungiDB:CJJ09_005397"/>
<dbReference type="InterPro" id="IPR035283">
    <property type="entry name" value="Fmp23"/>
</dbReference>
<keyword evidence="1" id="KW-0175">Coiled coil</keyword>
<dbReference type="EMBL" id="LGST01000041">
    <property type="protein sequence ID" value="KND97472.1"/>
    <property type="molecule type" value="Genomic_DNA"/>
</dbReference>
<feature type="coiled-coil region" evidence="1">
    <location>
        <begin position="1127"/>
        <end position="1154"/>
    </location>
</feature>
<dbReference type="VEuPathDB" id="FungiDB:CJI97_001848"/>
<protein>
    <submittedName>
        <fullName evidence="2">Uncharacterized protein</fullName>
    </submittedName>
</protein>
<dbReference type="VEuPathDB" id="FungiDB:CJI96_0004866"/>
<dbReference type="Pfam" id="PF17315">
    <property type="entry name" value="FMP23"/>
    <property type="match status" value="1"/>
</dbReference>
<reference evidence="3" key="1">
    <citation type="journal article" date="2015" name="BMC Genomics">
        <title>Draft genome of a commonly misdiagnosed multidrug resistant pathogen Candida auris.</title>
        <authorList>
            <person name="Chatterjee S."/>
            <person name="Alampalli S.V."/>
            <person name="Nageshan R.K."/>
            <person name="Chettiar S.T."/>
            <person name="Joshi S."/>
            <person name="Tatu U.S."/>
        </authorList>
    </citation>
    <scope>NUCLEOTIDE SEQUENCE [LARGE SCALE GENOMIC DNA]</scope>
    <source>
        <strain evidence="3">6684</strain>
    </source>
</reference>
<organism evidence="2 3">
    <name type="scientific">Candidozyma auris</name>
    <name type="common">Yeast</name>
    <name type="synonym">Candida auris</name>
    <dbReference type="NCBI Taxonomy" id="498019"/>
    <lineage>
        <taxon>Eukaryota</taxon>
        <taxon>Fungi</taxon>
        <taxon>Dikarya</taxon>
        <taxon>Ascomycota</taxon>
        <taxon>Saccharomycotina</taxon>
        <taxon>Pichiomycetes</taxon>
        <taxon>Metschnikowiaceae</taxon>
        <taxon>Candidozyma</taxon>
    </lineage>
</organism>
<sequence>MLKHPLRARIRVLRSRHFRSSPPWASTILWRRKVLPYFCYPTSPNHGYATFSSDTDEYEIDLITLRRKSQSDNSDVAPFSTVLDPNGPINGKYDPEVVDKVLRDSTGSEGNNVDANVTPATKEFVDRYHRELNLLDEFIRLSYANTIPDISRLTPVEVSNVLYIFRGLYKKGNLELTDGADLRALDDMVDSFLTLLSEAAPTSRSLSTSVQMLLDQKAKKPFDVDVLSSGIGNFLPELRVLTREYDFNTLGLVMPIVEKISVLVTEFSRFLSVNGAAHNYDADFFKVLIYVLRYKHLKQALLDHSDISPKALLAIAENPSSAEIQDKIKAATGEPQKLIDLISNSSKTILNVIFSNLGFKDADATFAAVSAETEKDIYSEKERHLLESFIETYLPLVCGGVLAIDAFKDSSFSNALVRFDNKTITPYVVLPNFFDNFEFSLASLLGITSRFHVIRAIAPSFNDELAERSLDDLTEAIDKLAEKSSPLILHDAAMVHEALNHFQRHSTRGFSIFDKLLRNQHWVTAWERHNMIAGKSSEDTFEIVDLTNEAEALKEAEPKTVSAEVMQIDGKSLSDFKEELFEFRKHDLRNFNFADISFVNLLRYMNTAIANATSRNESSNGSAITLKNSGSFGQLKELLAANLEPNYSKTKFLDDLVANEYAPKMAYQQIPEELKIHSFVKELEILRNDELKKSFKDSSPKEIVALVDRRCTEFSQGLENLNPTSRMCKANWAVFMKMSGRLKRLFSINGGNTEILDAVINSQSALDKLEAKLAKKKAEVTAQSDVQASENVSKSLYAPGPYVQIPEKLGLHDFVEQLAIFRDELQKPYKDASPTEVLDLMEKRTKEIYNDGNSNPTLRMNKDNMVSFIKLHAKLKKLLAWNGGNTAILDTLIYSQKVFDNFEAKISSKSKESQATEQEQTPYRQIPDDVLLEEFANELEELKVALGSNFGDKTAYQIYKELDRMINNEEDFDKKLILQKLQRNIRMLLKHNGNLTFALDTVLISRKVFDKMDGKLSAKEASNNKFIMSDFLEKNPSRQKKKQLKYNDASEVLALLNNNSTHADVELEKIRAEASIQDALASAMSQEEAYLKEENPEEYAAINSLTAQKIRDSYNKNADTKAASVDKDSLEEFLKSAKKDKESSEAEKFRAEQAYEWSKSMCKSNRTLEGKNFFNPMKSGKGLTHEFLVLTSNGETIYSKENPLGPDHVNEDMVTVLERVSPEVLSKVSKQINKLQRKNWSVIGGGDKDRLVVVSRPVAARGFKVWRILRTLFTTTGMVFVVMLGLHVWLDDVEEGNAPELAYPPSENLAVMEQADVDEFEEQHEIKESHEPGVTTKSLWQRLFWSR</sequence>
<dbReference type="VEuPathDB" id="FungiDB:B9J08_002305"/>
<evidence type="ECO:0000313" key="3">
    <source>
        <dbReference type="Proteomes" id="UP000037122"/>
    </source>
</evidence>
<name>A0A0L0NTH2_CANAR</name>
<feature type="coiled-coil region" evidence="1">
    <location>
        <begin position="759"/>
        <end position="786"/>
    </location>
</feature>
<accession>A0A0L0NTH2</accession>